<gene>
    <name evidence="12" type="primary">pepT</name>
    <name evidence="12" type="ORF">WMO24_05200</name>
</gene>
<keyword evidence="8" id="KW-0862">Zinc</keyword>
<keyword evidence="6" id="KW-0479">Metal-binding</keyword>
<dbReference type="Gene3D" id="3.30.70.360">
    <property type="match status" value="1"/>
</dbReference>
<evidence type="ECO:0000313" key="13">
    <source>
        <dbReference type="Proteomes" id="UP001477672"/>
    </source>
</evidence>
<dbReference type="PROSITE" id="PS00758">
    <property type="entry name" value="ARGE_DAPE_CPG2_1"/>
    <property type="match status" value="1"/>
</dbReference>
<evidence type="ECO:0000256" key="8">
    <source>
        <dbReference type="ARBA" id="ARBA00022833"/>
    </source>
</evidence>
<comment type="similarity">
    <text evidence="3">Belongs to the peptidase M20B family.</text>
</comment>
<dbReference type="NCBIfam" id="NF009920">
    <property type="entry name" value="PRK13381.1"/>
    <property type="match status" value="1"/>
</dbReference>
<reference evidence="12 13" key="1">
    <citation type="submission" date="2024-03" db="EMBL/GenBank/DDBJ databases">
        <title>Human intestinal bacterial collection.</title>
        <authorList>
            <person name="Pauvert C."/>
            <person name="Hitch T.C.A."/>
            <person name="Clavel T."/>
        </authorList>
    </citation>
    <scope>NUCLEOTIDE SEQUENCE [LARGE SCALE GENOMIC DNA]</scope>
    <source>
        <strain evidence="12 13">CLA-JM-H11</strain>
    </source>
</reference>
<dbReference type="SUPFAM" id="SSF55031">
    <property type="entry name" value="Bacterial exopeptidase dimerisation domain"/>
    <property type="match status" value="1"/>
</dbReference>
<dbReference type="EC" id="3.4.11.4" evidence="10"/>
<comment type="cofactor">
    <cofactor evidence="2">
        <name>Zn(2+)</name>
        <dbReference type="ChEBI" id="CHEBI:29105"/>
    </cofactor>
</comment>
<dbReference type="EMBL" id="JBBMFA010000069">
    <property type="protein sequence ID" value="MEQ2519830.1"/>
    <property type="molecule type" value="Genomic_DNA"/>
</dbReference>
<dbReference type="PANTHER" id="PTHR42994:SF1">
    <property type="entry name" value="PEPTIDASE T"/>
    <property type="match status" value="1"/>
</dbReference>
<keyword evidence="5" id="KW-0645">Protease</keyword>
<evidence type="ECO:0000256" key="7">
    <source>
        <dbReference type="ARBA" id="ARBA00022801"/>
    </source>
</evidence>
<evidence type="ECO:0000313" key="12">
    <source>
        <dbReference type="EMBL" id="MEQ2519830.1"/>
    </source>
</evidence>
<evidence type="ECO:0000256" key="5">
    <source>
        <dbReference type="ARBA" id="ARBA00022670"/>
    </source>
</evidence>
<dbReference type="PIRSF" id="PIRSF037215">
    <property type="entry name" value="Peptidase_M20B"/>
    <property type="match status" value="1"/>
</dbReference>
<organism evidence="12 13">
    <name type="scientific">Ruthenibacterium intestinale</name>
    <dbReference type="NCBI Taxonomy" id="3133163"/>
    <lineage>
        <taxon>Bacteria</taxon>
        <taxon>Bacillati</taxon>
        <taxon>Bacillota</taxon>
        <taxon>Clostridia</taxon>
        <taxon>Eubacteriales</taxon>
        <taxon>Oscillospiraceae</taxon>
        <taxon>Ruthenibacterium</taxon>
    </lineage>
</organism>
<name>A0ABV1GDC8_9FIRM</name>
<dbReference type="PANTHER" id="PTHR42994">
    <property type="entry name" value="PEPTIDASE T"/>
    <property type="match status" value="1"/>
</dbReference>
<evidence type="ECO:0000256" key="6">
    <source>
        <dbReference type="ARBA" id="ARBA00022723"/>
    </source>
</evidence>
<evidence type="ECO:0000256" key="1">
    <source>
        <dbReference type="ARBA" id="ARBA00000870"/>
    </source>
</evidence>
<evidence type="ECO:0000256" key="9">
    <source>
        <dbReference type="ARBA" id="ARBA00023049"/>
    </source>
</evidence>
<dbReference type="InterPro" id="IPR010161">
    <property type="entry name" value="Peptidase_M20B"/>
</dbReference>
<dbReference type="GO" id="GO:0045148">
    <property type="term" value="F:tripeptide aminopeptidase activity"/>
    <property type="evidence" value="ECO:0007669"/>
    <property type="project" value="UniProtKB-EC"/>
</dbReference>
<accession>A0ABV1GDC8</accession>
<evidence type="ECO:0000256" key="10">
    <source>
        <dbReference type="NCBIfam" id="TIGR01882"/>
    </source>
</evidence>
<dbReference type="Gene3D" id="3.40.630.10">
    <property type="entry name" value="Zn peptidases"/>
    <property type="match status" value="1"/>
</dbReference>
<keyword evidence="9" id="KW-0482">Metalloprotease</keyword>
<dbReference type="RefSeq" id="WP_349215265.1">
    <property type="nucleotide sequence ID" value="NZ_JBBMFA010000069.1"/>
</dbReference>
<keyword evidence="7 12" id="KW-0378">Hydrolase</keyword>
<feature type="domain" description="Peptidase M20 dimerisation" evidence="11">
    <location>
        <begin position="205"/>
        <end position="307"/>
    </location>
</feature>
<dbReference type="Proteomes" id="UP001477672">
    <property type="component" value="Unassembled WGS sequence"/>
</dbReference>
<dbReference type="NCBIfam" id="NF003976">
    <property type="entry name" value="PRK05469.1"/>
    <property type="match status" value="1"/>
</dbReference>
<dbReference type="InterPro" id="IPR002933">
    <property type="entry name" value="Peptidase_M20"/>
</dbReference>
<protein>
    <recommendedName>
        <fullName evidence="10">Peptidase T</fullName>
        <ecNumber evidence="10">3.4.11.4</ecNumber>
    </recommendedName>
</protein>
<dbReference type="Pfam" id="PF07687">
    <property type="entry name" value="M20_dimer"/>
    <property type="match status" value="1"/>
</dbReference>
<proteinExistence type="inferred from homology"/>
<dbReference type="InterPro" id="IPR036264">
    <property type="entry name" value="Bact_exopeptidase_dim_dom"/>
</dbReference>
<comment type="caution">
    <text evidence="12">The sequence shown here is derived from an EMBL/GenBank/DDBJ whole genome shotgun (WGS) entry which is preliminary data.</text>
</comment>
<evidence type="ECO:0000256" key="4">
    <source>
        <dbReference type="ARBA" id="ARBA00022438"/>
    </source>
</evidence>
<evidence type="ECO:0000256" key="2">
    <source>
        <dbReference type="ARBA" id="ARBA00001947"/>
    </source>
</evidence>
<comment type="catalytic activity">
    <reaction evidence="1">
        <text>Release of the N-terminal residue from a tripeptide.</text>
        <dbReference type="EC" id="3.4.11.4"/>
    </reaction>
</comment>
<dbReference type="CDD" id="cd03892">
    <property type="entry name" value="M20_peptT"/>
    <property type="match status" value="1"/>
</dbReference>
<sequence length="410" mass="44447">MQAYERLLEYVKIYTTSDPQSGAHPSSERQLDLAHMLVKEMKELGLKDAHVDQYGYVYGTLPATAGCEKAPALGLVAHMDTAPGFSGENVCPLLHENYDGTDVTLPHGGTVLKVDEFPFLAEHKGETLITADGSTLLGADDKAGIAEILTVCERIQQDHLPHGKLCVAFTPDEEIGEGASLFDVEHFGADFAYTMDGGAVGGVEYENFNAASAEIEIQGVSVHPGSAKDVMVNALLVACELNSMLPADETPAHTDGYQGFFHLDGLTGTDAHARMGYIVRDHDREKFEARKRLLVEITDKLSEKYPKAVIRLKLHDSYYNMAEKIAPCMHLIENAKKATRDAGVEPCVEPIRGGTDGATLSYMGLPCPNLGTGGYNFHGPYECITVQSMEKAVGVLLNLVNIYSKPLGEE</sequence>
<keyword evidence="13" id="KW-1185">Reference proteome</keyword>
<keyword evidence="4 12" id="KW-0031">Aminopeptidase</keyword>
<dbReference type="Pfam" id="PF01546">
    <property type="entry name" value="Peptidase_M20"/>
    <property type="match status" value="1"/>
</dbReference>
<evidence type="ECO:0000256" key="3">
    <source>
        <dbReference type="ARBA" id="ARBA00009692"/>
    </source>
</evidence>
<dbReference type="SUPFAM" id="SSF53187">
    <property type="entry name" value="Zn-dependent exopeptidases"/>
    <property type="match status" value="1"/>
</dbReference>
<dbReference type="InterPro" id="IPR001261">
    <property type="entry name" value="ArgE/DapE_CS"/>
</dbReference>
<dbReference type="PROSITE" id="PS00759">
    <property type="entry name" value="ARGE_DAPE_CPG2_2"/>
    <property type="match status" value="1"/>
</dbReference>
<dbReference type="NCBIfam" id="TIGR01882">
    <property type="entry name" value="peptidase-T"/>
    <property type="match status" value="1"/>
</dbReference>
<dbReference type="InterPro" id="IPR011650">
    <property type="entry name" value="Peptidase_M20_dimer"/>
</dbReference>
<evidence type="ECO:0000259" key="11">
    <source>
        <dbReference type="Pfam" id="PF07687"/>
    </source>
</evidence>